<dbReference type="GeneID" id="81594661"/>
<protein>
    <submittedName>
        <fullName evidence="1">Alpha beta hydrolase family domain protein</fullName>
    </submittedName>
</protein>
<evidence type="ECO:0000313" key="2">
    <source>
        <dbReference type="Proteomes" id="UP001213681"/>
    </source>
</evidence>
<organism evidence="1 2">
    <name type="scientific">Penicillium daleae</name>
    <dbReference type="NCBI Taxonomy" id="63821"/>
    <lineage>
        <taxon>Eukaryota</taxon>
        <taxon>Fungi</taxon>
        <taxon>Dikarya</taxon>
        <taxon>Ascomycota</taxon>
        <taxon>Pezizomycotina</taxon>
        <taxon>Eurotiomycetes</taxon>
        <taxon>Eurotiomycetidae</taxon>
        <taxon>Eurotiales</taxon>
        <taxon>Aspergillaceae</taxon>
        <taxon>Penicillium</taxon>
    </lineage>
</organism>
<keyword evidence="2" id="KW-1185">Reference proteome</keyword>
<keyword evidence="1" id="KW-0378">Hydrolase</keyword>
<dbReference type="AlphaFoldDB" id="A0AAD6CHR2"/>
<dbReference type="EMBL" id="JAPVEA010000001">
    <property type="protein sequence ID" value="KAJ5465338.1"/>
    <property type="molecule type" value="Genomic_DNA"/>
</dbReference>
<dbReference type="GO" id="GO:0016787">
    <property type="term" value="F:hydrolase activity"/>
    <property type="evidence" value="ECO:0007669"/>
    <property type="project" value="UniProtKB-KW"/>
</dbReference>
<comment type="caution">
    <text evidence="1">The sequence shown here is derived from an EMBL/GenBank/DDBJ whole genome shotgun (WGS) entry which is preliminary data.</text>
</comment>
<reference evidence="1" key="2">
    <citation type="journal article" date="2023" name="IMA Fungus">
        <title>Comparative genomic study of the Penicillium genus elucidates a diverse pangenome and 15 lateral gene transfer events.</title>
        <authorList>
            <person name="Petersen C."/>
            <person name="Sorensen T."/>
            <person name="Nielsen M.R."/>
            <person name="Sondergaard T.E."/>
            <person name="Sorensen J.L."/>
            <person name="Fitzpatrick D.A."/>
            <person name="Frisvad J.C."/>
            <person name="Nielsen K.L."/>
        </authorList>
    </citation>
    <scope>NUCLEOTIDE SEQUENCE</scope>
    <source>
        <strain evidence="1">IBT 16125</strain>
    </source>
</reference>
<dbReference type="RefSeq" id="XP_056772185.1">
    <property type="nucleotide sequence ID" value="XM_056904418.1"/>
</dbReference>
<dbReference type="Proteomes" id="UP001213681">
    <property type="component" value="Unassembled WGS sequence"/>
</dbReference>
<proteinExistence type="predicted"/>
<name>A0AAD6CHR2_9EURO</name>
<accession>A0AAD6CHR2</accession>
<reference evidence="1" key="1">
    <citation type="submission" date="2022-12" db="EMBL/GenBank/DDBJ databases">
        <authorList>
            <person name="Petersen C."/>
        </authorList>
    </citation>
    <scope>NUCLEOTIDE SEQUENCE</scope>
    <source>
        <strain evidence="1">IBT 16125</strain>
    </source>
</reference>
<gene>
    <name evidence="1" type="ORF">N7458_001024</name>
</gene>
<sequence>MEGFAHEILHQYRNDRRPRKTYLIAVTLDMPNHGDREISGEANLSWDSGNETHGPDMLSLISASASDFGILFDYFPSYIPGRFKKFYNIAAGVSLEDMSRGAYP</sequence>
<evidence type="ECO:0000313" key="1">
    <source>
        <dbReference type="EMBL" id="KAJ5465338.1"/>
    </source>
</evidence>